<protein>
    <submittedName>
        <fullName evidence="1">QueD-like protein</fullName>
    </submittedName>
</protein>
<dbReference type="Pfam" id="PF11993">
    <property type="entry name" value="VC2046"/>
    <property type="match status" value="1"/>
</dbReference>
<accession>A0ABS5HZS6</accession>
<organism evidence="1 2">
    <name type="scientific">Shewanella intestini</name>
    <dbReference type="NCBI Taxonomy" id="2017544"/>
    <lineage>
        <taxon>Bacteria</taxon>
        <taxon>Pseudomonadati</taxon>
        <taxon>Pseudomonadota</taxon>
        <taxon>Gammaproteobacteria</taxon>
        <taxon>Alteromonadales</taxon>
        <taxon>Shewanellaceae</taxon>
        <taxon>Shewanella</taxon>
    </lineage>
</organism>
<dbReference type="RefSeq" id="WP_153663481.1">
    <property type="nucleotide sequence ID" value="NZ_JAAIKR010000002.1"/>
</dbReference>
<dbReference type="InterPro" id="IPR021879">
    <property type="entry name" value="VC2046_fam"/>
</dbReference>
<comment type="caution">
    <text evidence="1">The sequence shown here is derived from an EMBL/GenBank/DDBJ whole genome shotgun (WGS) entry which is preliminary data.</text>
</comment>
<dbReference type="EMBL" id="JAAIKR010000002">
    <property type="protein sequence ID" value="MBR9727257.1"/>
    <property type="molecule type" value="Genomic_DNA"/>
</dbReference>
<proteinExistence type="predicted"/>
<gene>
    <name evidence="1" type="ORF">G3R48_04510</name>
</gene>
<evidence type="ECO:0000313" key="1">
    <source>
        <dbReference type="EMBL" id="MBR9727257.1"/>
    </source>
</evidence>
<sequence>MQSAFPLINELQLGSRLNQDIREDRRGDFGLILAMLSEDARDMAQFSVEAHLSADEKLTKQLQLPPAKPLLHDLSQAQEVVDHAQAFQTHGQAQFNLEQALRPEPVVIRGMYDQDMQLCLSNCSQLAMLKHANTDIEPDQLGISFLDELEMQRTMANTINIAA</sequence>
<reference evidence="1 2" key="1">
    <citation type="submission" date="2020-02" db="EMBL/GenBank/DDBJ databases">
        <title>Shewanella WXL01 sp. nov., a marine bacterium isolated from green algae in Luhuitou Fringing Reef (Northern South China Sea).</title>
        <authorList>
            <person name="Wang X."/>
        </authorList>
    </citation>
    <scope>NUCLEOTIDE SEQUENCE [LARGE SCALE GENOMIC DNA]</scope>
    <source>
        <strain evidence="1 2">MCCC 1A01895</strain>
    </source>
</reference>
<name>A0ABS5HZS6_9GAMM</name>
<evidence type="ECO:0000313" key="2">
    <source>
        <dbReference type="Proteomes" id="UP000811844"/>
    </source>
</evidence>
<dbReference type="Proteomes" id="UP000811844">
    <property type="component" value="Unassembled WGS sequence"/>
</dbReference>
<keyword evidence="2" id="KW-1185">Reference proteome</keyword>